<organism evidence="3 4">
    <name type="scientific">Paractinoplanes rhizophilus</name>
    <dbReference type="NCBI Taxonomy" id="1416877"/>
    <lineage>
        <taxon>Bacteria</taxon>
        <taxon>Bacillati</taxon>
        <taxon>Actinomycetota</taxon>
        <taxon>Actinomycetes</taxon>
        <taxon>Micromonosporales</taxon>
        <taxon>Micromonosporaceae</taxon>
        <taxon>Paractinoplanes</taxon>
    </lineage>
</organism>
<name>A0ABW2I221_9ACTN</name>
<dbReference type="EMBL" id="JBHTBJ010000040">
    <property type="protein sequence ID" value="MFC7278915.1"/>
    <property type="molecule type" value="Genomic_DNA"/>
</dbReference>
<feature type="region of interest" description="Disordered" evidence="1">
    <location>
        <begin position="1"/>
        <end position="243"/>
    </location>
</feature>
<evidence type="ECO:0000313" key="4">
    <source>
        <dbReference type="Proteomes" id="UP001596548"/>
    </source>
</evidence>
<evidence type="ECO:0000256" key="2">
    <source>
        <dbReference type="SAM" id="Phobius"/>
    </source>
</evidence>
<gene>
    <name evidence="3" type="ORF">ACFQS1_33545</name>
</gene>
<keyword evidence="4" id="KW-1185">Reference proteome</keyword>
<sequence>MTDQQPGQADPAAERDPTRVEGGAEPSTVDAPARWSGSAAIPPPAPKKSWWPRRRPEPEDERTGIPAVDPWAGQDTPIDPIPIVLDPTAVEPPLTPTRVEPPPLPSTPVEPPPLPPTRVEPPAAAQPPAAPAKPHAAPPPAAQPPAAPPPGAQPPAAAPPPGHSQPGNAQLPPPIGPQPPAKAPLPSAPPKLSRRERKRRERAAKMRPPVNRLPVQTRPPSPPPPPPWAAPRPPQRPLPPPRRKRRRGRLFLVALFGVLCCCGLPFAYFQFPAARQYPVTADLPTDFSDLSLRDDNASRRAADRLAAQLDAADSRDGKPFAGVYGDRRGKRVTIFGVTGWRFTPKSDVRAQLDRLADDFDLANVQSFDLGEAGAHESCGVGRADGTNVVVCAWADHGSMATVLLTRRSIPDSADLVSRLRSAVLTPG</sequence>
<feature type="compositionally biased region" description="Pro residues" evidence="1">
    <location>
        <begin position="217"/>
        <end position="240"/>
    </location>
</feature>
<evidence type="ECO:0000313" key="3">
    <source>
        <dbReference type="EMBL" id="MFC7278915.1"/>
    </source>
</evidence>
<proteinExistence type="predicted"/>
<dbReference type="RefSeq" id="WP_378976031.1">
    <property type="nucleotide sequence ID" value="NZ_JBHTBJ010000040.1"/>
</dbReference>
<comment type="caution">
    <text evidence="3">The sequence shown here is derived from an EMBL/GenBank/DDBJ whole genome shotgun (WGS) entry which is preliminary data.</text>
</comment>
<keyword evidence="2" id="KW-0472">Membrane</keyword>
<protein>
    <submittedName>
        <fullName evidence="3">Uncharacterized protein</fullName>
    </submittedName>
</protein>
<feature type="transmembrane region" description="Helical" evidence="2">
    <location>
        <begin position="250"/>
        <end position="269"/>
    </location>
</feature>
<dbReference type="Proteomes" id="UP001596548">
    <property type="component" value="Unassembled WGS sequence"/>
</dbReference>
<feature type="compositionally biased region" description="Pro residues" evidence="1">
    <location>
        <begin position="93"/>
        <end position="163"/>
    </location>
</feature>
<reference evidence="4" key="1">
    <citation type="journal article" date="2019" name="Int. J. Syst. Evol. Microbiol.">
        <title>The Global Catalogue of Microorganisms (GCM) 10K type strain sequencing project: providing services to taxonomists for standard genome sequencing and annotation.</title>
        <authorList>
            <consortium name="The Broad Institute Genomics Platform"/>
            <consortium name="The Broad Institute Genome Sequencing Center for Infectious Disease"/>
            <person name="Wu L."/>
            <person name="Ma J."/>
        </authorList>
    </citation>
    <scope>NUCLEOTIDE SEQUENCE [LARGE SCALE GENOMIC DNA]</scope>
    <source>
        <strain evidence="4">XZYJT-10</strain>
    </source>
</reference>
<accession>A0ABW2I221</accession>
<feature type="compositionally biased region" description="Basic and acidic residues" evidence="1">
    <location>
        <begin position="54"/>
        <end position="63"/>
    </location>
</feature>
<evidence type="ECO:0000256" key="1">
    <source>
        <dbReference type="SAM" id="MobiDB-lite"/>
    </source>
</evidence>
<feature type="compositionally biased region" description="Pro residues" evidence="1">
    <location>
        <begin position="171"/>
        <end position="189"/>
    </location>
</feature>
<keyword evidence="2" id="KW-1133">Transmembrane helix</keyword>
<keyword evidence="2" id="KW-0812">Transmembrane</keyword>
<feature type="compositionally biased region" description="Basic residues" evidence="1">
    <location>
        <begin position="192"/>
        <end position="202"/>
    </location>
</feature>